<reference evidence="7" key="1">
    <citation type="journal article" date="2020" name="Fungal Divers.">
        <title>Resolving the Mortierellaceae phylogeny through synthesis of multi-gene phylogenetics and phylogenomics.</title>
        <authorList>
            <person name="Vandepol N."/>
            <person name="Liber J."/>
            <person name="Desiro A."/>
            <person name="Na H."/>
            <person name="Kennedy M."/>
            <person name="Barry K."/>
            <person name="Grigoriev I.V."/>
            <person name="Miller A.N."/>
            <person name="O'Donnell K."/>
            <person name="Stajich J.E."/>
            <person name="Bonito G."/>
        </authorList>
    </citation>
    <scope>NUCLEOTIDE SEQUENCE</scope>
    <source>
        <strain evidence="7">NVP1</strain>
    </source>
</reference>
<gene>
    <name evidence="7" type="primary">OXR1</name>
    <name evidence="7" type="ORF">BG006_007712</name>
</gene>
<dbReference type="SMART" id="SM00584">
    <property type="entry name" value="TLDc"/>
    <property type="match status" value="1"/>
</dbReference>
<accession>A0A9P5VRG3</accession>
<feature type="compositionally biased region" description="Polar residues" evidence="5">
    <location>
        <begin position="8"/>
        <end position="28"/>
    </location>
</feature>
<dbReference type="GO" id="GO:0005634">
    <property type="term" value="C:nucleus"/>
    <property type="evidence" value="ECO:0007669"/>
    <property type="project" value="TreeGrafter"/>
</dbReference>
<dbReference type="AlphaFoldDB" id="A0A9P5VRG3"/>
<evidence type="ECO:0000313" key="8">
    <source>
        <dbReference type="Proteomes" id="UP000696485"/>
    </source>
</evidence>
<dbReference type="GO" id="GO:0006979">
    <property type="term" value="P:response to oxidative stress"/>
    <property type="evidence" value="ECO:0007669"/>
    <property type="project" value="TreeGrafter"/>
</dbReference>
<organism evidence="7 8">
    <name type="scientific">Podila minutissima</name>
    <dbReference type="NCBI Taxonomy" id="64525"/>
    <lineage>
        <taxon>Eukaryota</taxon>
        <taxon>Fungi</taxon>
        <taxon>Fungi incertae sedis</taxon>
        <taxon>Mucoromycota</taxon>
        <taxon>Mortierellomycotina</taxon>
        <taxon>Mortierellomycetes</taxon>
        <taxon>Mortierellales</taxon>
        <taxon>Mortierellaceae</taxon>
        <taxon>Podila</taxon>
    </lineage>
</organism>
<evidence type="ECO:0000259" key="6">
    <source>
        <dbReference type="PROSITE" id="PS51886"/>
    </source>
</evidence>
<keyword evidence="3" id="KW-0496">Mitochondrion</keyword>
<dbReference type="InterPro" id="IPR006571">
    <property type="entry name" value="TLDc_dom"/>
</dbReference>
<evidence type="ECO:0000256" key="2">
    <source>
        <dbReference type="ARBA" id="ARBA00009540"/>
    </source>
</evidence>
<protein>
    <recommendedName>
        <fullName evidence="4">Oxidation resistance protein 1</fullName>
    </recommendedName>
</protein>
<evidence type="ECO:0000256" key="3">
    <source>
        <dbReference type="ARBA" id="ARBA00023128"/>
    </source>
</evidence>
<dbReference type="Proteomes" id="UP000696485">
    <property type="component" value="Unassembled WGS sequence"/>
</dbReference>
<feature type="compositionally biased region" description="Polar residues" evidence="5">
    <location>
        <begin position="254"/>
        <end position="279"/>
    </location>
</feature>
<evidence type="ECO:0000256" key="1">
    <source>
        <dbReference type="ARBA" id="ARBA00004173"/>
    </source>
</evidence>
<comment type="subcellular location">
    <subcellularLocation>
        <location evidence="1">Mitochondrion</location>
    </subcellularLocation>
</comment>
<feature type="domain" description="TLDc" evidence="6">
    <location>
        <begin position="78"/>
        <end position="425"/>
    </location>
</feature>
<comment type="caution">
    <text evidence="7">The sequence shown here is derived from an EMBL/GenBank/DDBJ whole genome shotgun (WGS) entry which is preliminary data.</text>
</comment>
<dbReference type="PROSITE" id="PS51886">
    <property type="entry name" value="TLDC"/>
    <property type="match status" value="1"/>
</dbReference>
<dbReference type="EMBL" id="JAAAUY010000005">
    <property type="protein sequence ID" value="KAF9338227.1"/>
    <property type="molecule type" value="Genomic_DNA"/>
</dbReference>
<feature type="compositionally biased region" description="Low complexity" evidence="5">
    <location>
        <begin position="189"/>
        <end position="205"/>
    </location>
</feature>
<dbReference type="Pfam" id="PF07534">
    <property type="entry name" value="TLD"/>
    <property type="match status" value="2"/>
</dbReference>
<name>A0A9P5VRG3_9FUNG</name>
<comment type="similarity">
    <text evidence="2">Belongs to the OXR1 family.</text>
</comment>
<evidence type="ECO:0000256" key="4">
    <source>
        <dbReference type="ARBA" id="ARBA00040604"/>
    </source>
</evidence>
<sequence>MSADLDNDSTSSSMPNASAQSTEPNSGSADWMVVSGATYHSNPVPVPTNVLTPLAVREEQLNRLPALQLLERSDDTDPVLDVDVAHQIRLELPRKLRNATKWNLVYSSDQHGISMTTLYHRCRGKGPMILAVKDSYDCVFGAFINEELKTNLSYYGTGECFLWNVTTLSSPKAPASPSFGPSPLPSPSPLQLSSTITTPGTGWSPSPSPSPSGNNASRAAQIGENRRQDLLQAMNDRLSVGDRSPSPSPLSPFITHSQHATSSPSYSPSLRPVTSSNASTPTGAPLTAPPPPTGVSVPVAPTPRRKKKQKVVQFWKWSGKNDYMVLSEPGFIGLGGGDGKFGLWIHSDLERGHSARCATYENEPLAAACRHPIQGTSVNGHIELAPAKAVPVKLAGPEYGGRERSASPSESEEFYCQTVEIWSLVL</sequence>
<proteinExistence type="inferred from homology"/>
<feature type="region of interest" description="Disordered" evidence="5">
    <location>
        <begin position="1"/>
        <end position="30"/>
    </location>
</feature>
<dbReference type="GO" id="GO:0005739">
    <property type="term" value="C:mitochondrion"/>
    <property type="evidence" value="ECO:0007669"/>
    <property type="project" value="UniProtKB-SubCell"/>
</dbReference>
<evidence type="ECO:0000256" key="5">
    <source>
        <dbReference type="SAM" id="MobiDB-lite"/>
    </source>
</evidence>
<feature type="region of interest" description="Disordered" evidence="5">
    <location>
        <begin position="238"/>
        <end position="305"/>
    </location>
</feature>
<evidence type="ECO:0000313" key="7">
    <source>
        <dbReference type="EMBL" id="KAF9338227.1"/>
    </source>
</evidence>
<dbReference type="PANTHER" id="PTHR23354:SF62">
    <property type="entry name" value="MUSTARD, ISOFORM V"/>
    <property type="match status" value="1"/>
</dbReference>
<keyword evidence="8" id="KW-1185">Reference proteome</keyword>
<dbReference type="PANTHER" id="PTHR23354">
    <property type="entry name" value="NUCLEOLAR PROTEIN 7/ESTROGEN RECEPTOR COACTIVATOR-RELATED"/>
    <property type="match status" value="1"/>
</dbReference>
<feature type="region of interest" description="Disordered" evidence="5">
    <location>
        <begin position="172"/>
        <end position="218"/>
    </location>
</feature>